<evidence type="ECO:0000256" key="7">
    <source>
        <dbReference type="ARBA" id="ARBA00023098"/>
    </source>
</evidence>
<proteinExistence type="inferred from homology"/>
<evidence type="ECO:0000256" key="9">
    <source>
        <dbReference type="ARBA" id="ARBA00023221"/>
    </source>
</evidence>
<keyword evidence="7" id="KW-0443">Lipid metabolism</keyword>
<organism evidence="17 18">
    <name type="scientific">Pedobacter rhodius</name>
    <dbReference type="NCBI Taxonomy" id="3004098"/>
    <lineage>
        <taxon>Bacteria</taxon>
        <taxon>Pseudomonadati</taxon>
        <taxon>Bacteroidota</taxon>
        <taxon>Sphingobacteriia</taxon>
        <taxon>Sphingobacteriales</taxon>
        <taxon>Sphingobacteriaceae</taxon>
        <taxon>Pedobacter</taxon>
    </lineage>
</organism>
<dbReference type="EC" id="1.1.3.6" evidence="13"/>
<keyword evidence="18" id="KW-1185">Reference proteome</keyword>
<comment type="caution">
    <text evidence="17">The sequence shown here is derived from an EMBL/GenBank/DDBJ whole genome shotgun (WGS) entry which is preliminary data.</text>
</comment>
<dbReference type="PANTHER" id="PTHR47470">
    <property type="entry name" value="CHOLESTEROL OXIDASE"/>
    <property type="match status" value="1"/>
</dbReference>
<evidence type="ECO:0000259" key="16">
    <source>
        <dbReference type="Pfam" id="PF05199"/>
    </source>
</evidence>
<evidence type="ECO:0000256" key="1">
    <source>
        <dbReference type="ARBA" id="ARBA00001974"/>
    </source>
</evidence>
<dbReference type="SUPFAM" id="SSF51905">
    <property type="entry name" value="FAD/NAD(P)-binding domain"/>
    <property type="match status" value="1"/>
</dbReference>
<feature type="domain" description="Glucose-methanol-choline oxidoreductase C-terminal" evidence="16">
    <location>
        <begin position="74"/>
        <end position="123"/>
    </location>
</feature>
<protein>
    <recommendedName>
        <fullName evidence="14">Cholesterol oxidase</fullName>
        <ecNumber evidence="13">1.1.3.6</ecNumber>
        <ecNumber evidence="11">5.3.3.1</ecNumber>
    </recommendedName>
    <alternativeName>
        <fullName evidence="15">Cholesterol isomerase</fullName>
    </alternativeName>
</protein>
<dbReference type="EMBL" id="JAPWGL010000003">
    <property type="protein sequence ID" value="MCZ4224437.1"/>
    <property type="molecule type" value="Genomic_DNA"/>
</dbReference>
<evidence type="ECO:0000256" key="4">
    <source>
        <dbReference type="ARBA" id="ARBA00022630"/>
    </source>
</evidence>
<evidence type="ECO:0000256" key="6">
    <source>
        <dbReference type="ARBA" id="ARBA00023002"/>
    </source>
</evidence>
<evidence type="ECO:0000256" key="10">
    <source>
        <dbReference type="ARBA" id="ARBA00023235"/>
    </source>
</evidence>
<evidence type="ECO:0000256" key="14">
    <source>
        <dbReference type="ARBA" id="ARBA00049744"/>
    </source>
</evidence>
<comment type="cofactor">
    <cofactor evidence="1">
        <name>FAD</name>
        <dbReference type="ChEBI" id="CHEBI:57692"/>
    </cofactor>
</comment>
<dbReference type="Gene3D" id="3.50.50.60">
    <property type="entry name" value="FAD/NAD(P)-binding domain"/>
    <property type="match status" value="1"/>
</dbReference>
<gene>
    <name evidence="17" type="ORF">O0931_14075</name>
</gene>
<dbReference type="PANTHER" id="PTHR47470:SF1">
    <property type="entry name" value="FAD-DEPENDENT OXIDOREDUCTASE 2 FAD BINDING DOMAIN-CONTAINING PROTEIN"/>
    <property type="match status" value="1"/>
</dbReference>
<evidence type="ECO:0000256" key="5">
    <source>
        <dbReference type="ARBA" id="ARBA00022827"/>
    </source>
</evidence>
<evidence type="ECO:0000313" key="17">
    <source>
        <dbReference type="EMBL" id="MCZ4224437.1"/>
    </source>
</evidence>
<dbReference type="Pfam" id="PF05199">
    <property type="entry name" value="GMC_oxred_C"/>
    <property type="match status" value="1"/>
</dbReference>
<dbReference type="Proteomes" id="UP001144341">
    <property type="component" value="Unassembled WGS sequence"/>
</dbReference>
<evidence type="ECO:0000256" key="15">
    <source>
        <dbReference type="ARBA" id="ARBA00049778"/>
    </source>
</evidence>
<sequence length="137" mass="15308">MDVATALYLLINKVDKKGTVSFDKVNKQLELDWDESNTRKMKENAKYFVRKMNQANGGTRSHLLFKNGFGANICYHPLGGCVLGESTNAYGKLKAHENLYVLDESLIPGTIGVNPFITIVAIADYCMENLIKQNEFA</sequence>
<reference evidence="17" key="1">
    <citation type="submission" date="2022-12" db="EMBL/GenBank/DDBJ databases">
        <title>Genome sequence of SJ11.</title>
        <authorList>
            <person name="Woo H."/>
        </authorList>
    </citation>
    <scope>NUCLEOTIDE SEQUENCE</scope>
    <source>
        <strain evidence="17">SJ11</strain>
    </source>
</reference>
<dbReference type="SUPFAM" id="SSF54373">
    <property type="entry name" value="FAD-linked reductases, C-terminal domain"/>
    <property type="match status" value="1"/>
</dbReference>
<dbReference type="Pfam" id="PF22500">
    <property type="entry name" value="GMC_oxred_C_1st"/>
    <property type="match status" value="1"/>
</dbReference>
<evidence type="ECO:0000256" key="11">
    <source>
        <dbReference type="ARBA" id="ARBA00038856"/>
    </source>
</evidence>
<evidence type="ECO:0000256" key="13">
    <source>
        <dbReference type="ARBA" id="ARBA00049723"/>
    </source>
</evidence>
<keyword evidence="6" id="KW-0560">Oxidoreductase</keyword>
<evidence type="ECO:0000256" key="2">
    <source>
        <dbReference type="ARBA" id="ARBA00010790"/>
    </source>
</evidence>
<accession>A0ABT4KZU3</accession>
<evidence type="ECO:0000256" key="3">
    <source>
        <dbReference type="ARBA" id="ARBA00022548"/>
    </source>
</evidence>
<dbReference type="InterPro" id="IPR007867">
    <property type="entry name" value="GMC_OxRtase_C"/>
</dbReference>
<keyword evidence="3" id="KW-0153">Cholesterol metabolism</keyword>
<comment type="pathway">
    <text evidence="12">Steroid metabolism; cholesterol degradation.</text>
</comment>
<evidence type="ECO:0000313" key="18">
    <source>
        <dbReference type="Proteomes" id="UP001144341"/>
    </source>
</evidence>
<comment type="similarity">
    <text evidence="2">Belongs to the GMC oxidoreductase family.</text>
</comment>
<keyword evidence="10" id="KW-0413">Isomerase</keyword>
<keyword evidence="5" id="KW-0274">FAD</keyword>
<keyword evidence="8" id="KW-1207">Sterol metabolism</keyword>
<dbReference type="InterPro" id="IPR052542">
    <property type="entry name" value="Cholesterol_Oxidase"/>
</dbReference>
<keyword evidence="4" id="KW-0285">Flavoprotein</keyword>
<name>A0ABT4KZU3_9SPHI</name>
<evidence type="ECO:0000256" key="8">
    <source>
        <dbReference type="ARBA" id="ARBA00023166"/>
    </source>
</evidence>
<keyword evidence="9" id="KW-0753">Steroid metabolism</keyword>
<dbReference type="EC" id="5.3.3.1" evidence="11"/>
<dbReference type="InterPro" id="IPR036188">
    <property type="entry name" value="FAD/NAD-bd_sf"/>
</dbReference>
<evidence type="ECO:0000256" key="12">
    <source>
        <dbReference type="ARBA" id="ARBA00049645"/>
    </source>
</evidence>